<evidence type="ECO:0000313" key="2">
    <source>
        <dbReference type="EMBL" id="OYD81622.1"/>
    </source>
</evidence>
<proteinExistence type="predicted"/>
<accession>A0A235H775</accession>
<evidence type="ECO:0000256" key="1">
    <source>
        <dbReference type="SAM" id="SignalP"/>
    </source>
</evidence>
<name>A0A235H775_AZOBR</name>
<feature type="signal peptide" evidence="1">
    <location>
        <begin position="1"/>
        <end position="22"/>
    </location>
</feature>
<dbReference type="AlphaFoldDB" id="A0A235H775"/>
<keyword evidence="1" id="KW-0732">Signal</keyword>
<protein>
    <submittedName>
        <fullName evidence="2">Excinuclease ABC subunit A</fullName>
    </submittedName>
</protein>
<gene>
    <name evidence="2" type="ORF">CHT98_25155</name>
</gene>
<dbReference type="InterPro" id="IPR035439">
    <property type="entry name" value="UPF0145_dom_sf"/>
</dbReference>
<dbReference type="RefSeq" id="WP_094306160.1">
    <property type="nucleotide sequence ID" value="NZ_NOWT01000031.1"/>
</dbReference>
<dbReference type="EMBL" id="NOWT01000031">
    <property type="protein sequence ID" value="OYD81622.1"/>
    <property type="molecule type" value="Genomic_DNA"/>
</dbReference>
<feature type="chain" id="PRO_5012918143" evidence="1">
    <location>
        <begin position="23"/>
        <end position="148"/>
    </location>
</feature>
<reference evidence="2 3" key="1">
    <citation type="submission" date="2017-07" db="EMBL/GenBank/DDBJ databases">
        <title>Whole genome sequence of Azospirillum brasilense 2A1, a potential biofertilizer strain.</title>
        <authorList>
            <person name="Fontana C.A."/>
            <person name="Toffoli L.M."/>
            <person name="Salazar S.M."/>
            <person name="Puglisi E."/>
            <person name="Pedraza R."/>
            <person name="Bassi D."/>
            <person name="Cocconcelli P.S."/>
        </authorList>
    </citation>
    <scope>NUCLEOTIDE SEQUENCE [LARGE SCALE GENOMIC DNA]</scope>
    <source>
        <strain evidence="2 3">2A1</strain>
    </source>
</reference>
<dbReference type="Gene3D" id="3.30.110.70">
    <property type="entry name" value="Hypothetical protein apc22750. Chain B"/>
    <property type="match status" value="1"/>
</dbReference>
<evidence type="ECO:0000313" key="3">
    <source>
        <dbReference type="Proteomes" id="UP000215367"/>
    </source>
</evidence>
<dbReference type="Proteomes" id="UP000215367">
    <property type="component" value="Unassembled WGS sequence"/>
</dbReference>
<comment type="caution">
    <text evidence="2">The sequence shown here is derived from an EMBL/GenBank/DDBJ whole genome shotgun (WGS) entry which is preliminary data.</text>
</comment>
<dbReference type="SUPFAM" id="SSF117782">
    <property type="entry name" value="YbjQ-like"/>
    <property type="match status" value="1"/>
</dbReference>
<sequence>MNRTAALTLIATIVTANFPALARDERLMFPVEAALSTAAAQDKLDRGVRLYFGEQKHPKPVSNLGEWATNKKTNAFNKSDQEACEWVFLSAVLELQERARKQGGDAVINIKSNYKNTETNSNTEYMCGAGNIMAGVALKGTVVKLGAK</sequence>
<organism evidence="2 3">
    <name type="scientific">Azospirillum brasilense</name>
    <dbReference type="NCBI Taxonomy" id="192"/>
    <lineage>
        <taxon>Bacteria</taxon>
        <taxon>Pseudomonadati</taxon>
        <taxon>Pseudomonadota</taxon>
        <taxon>Alphaproteobacteria</taxon>
        <taxon>Rhodospirillales</taxon>
        <taxon>Azospirillaceae</taxon>
        <taxon>Azospirillum</taxon>
    </lineage>
</organism>